<comment type="caution">
    <text evidence="1">The sequence shown here is derived from an EMBL/GenBank/DDBJ whole genome shotgun (WGS) entry which is preliminary data.</text>
</comment>
<reference evidence="1" key="1">
    <citation type="submission" date="2020-05" db="EMBL/GenBank/DDBJ databases">
        <title>Large-scale comparative analyses of tick genomes elucidate their genetic diversity and vector capacities.</title>
        <authorList>
            <person name="Jia N."/>
            <person name="Wang J."/>
            <person name="Shi W."/>
            <person name="Du L."/>
            <person name="Sun Y."/>
            <person name="Zhan W."/>
            <person name="Jiang J."/>
            <person name="Wang Q."/>
            <person name="Zhang B."/>
            <person name="Ji P."/>
            <person name="Sakyi L.B."/>
            <person name="Cui X."/>
            <person name="Yuan T."/>
            <person name="Jiang B."/>
            <person name="Yang W."/>
            <person name="Lam T.T.-Y."/>
            <person name="Chang Q."/>
            <person name="Ding S."/>
            <person name="Wang X."/>
            <person name="Zhu J."/>
            <person name="Ruan X."/>
            <person name="Zhao L."/>
            <person name="Wei J."/>
            <person name="Que T."/>
            <person name="Du C."/>
            <person name="Cheng J."/>
            <person name="Dai P."/>
            <person name="Han X."/>
            <person name="Huang E."/>
            <person name="Gao Y."/>
            <person name="Liu J."/>
            <person name="Shao H."/>
            <person name="Ye R."/>
            <person name="Li L."/>
            <person name="Wei W."/>
            <person name="Wang X."/>
            <person name="Wang C."/>
            <person name="Yang T."/>
            <person name="Huo Q."/>
            <person name="Li W."/>
            <person name="Guo W."/>
            <person name="Chen H."/>
            <person name="Zhou L."/>
            <person name="Ni X."/>
            <person name="Tian J."/>
            <person name="Zhou Y."/>
            <person name="Sheng Y."/>
            <person name="Liu T."/>
            <person name="Pan Y."/>
            <person name="Xia L."/>
            <person name="Li J."/>
            <person name="Zhao F."/>
            <person name="Cao W."/>
        </authorList>
    </citation>
    <scope>NUCLEOTIDE SEQUENCE</scope>
    <source>
        <strain evidence="1">Dsil-2018</strain>
    </source>
</reference>
<sequence>MAAQIPWVKGQEKDVLSVNDKQGTQIFSTPDIYTVLKVTKIKSIKIEDKDYVVTAYLTPHEDNGRGVVHGIDPRGTIEELTEAFGNPRNPPILGVRKMGNYSSAIVTFKNETVPRGRSDSFPRLRQRQEGKKQHKAEPGNSGTSGSAVVNNPARVAEQKGGLGRQGLPG</sequence>
<dbReference type="Proteomes" id="UP000821865">
    <property type="component" value="Chromosome 4"/>
</dbReference>
<evidence type="ECO:0000313" key="2">
    <source>
        <dbReference type="Proteomes" id="UP000821865"/>
    </source>
</evidence>
<gene>
    <name evidence="1" type="ORF">HPB49_024542</name>
</gene>
<dbReference type="EMBL" id="CM023473">
    <property type="protein sequence ID" value="KAH7955105.1"/>
    <property type="molecule type" value="Genomic_DNA"/>
</dbReference>
<organism evidence="1 2">
    <name type="scientific">Dermacentor silvarum</name>
    <name type="common">Tick</name>
    <dbReference type="NCBI Taxonomy" id="543639"/>
    <lineage>
        <taxon>Eukaryota</taxon>
        <taxon>Metazoa</taxon>
        <taxon>Ecdysozoa</taxon>
        <taxon>Arthropoda</taxon>
        <taxon>Chelicerata</taxon>
        <taxon>Arachnida</taxon>
        <taxon>Acari</taxon>
        <taxon>Parasitiformes</taxon>
        <taxon>Ixodida</taxon>
        <taxon>Ixodoidea</taxon>
        <taxon>Ixodidae</taxon>
        <taxon>Rhipicephalinae</taxon>
        <taxon>Dermacentor</taxon>
    </lineage>
</organism>
<protein>
    <submittedName>
        <fullName evidence="1">Uncharacterized protein</fullName>
    </submittedName>
</protein>
<accession>A0ACB8D0W7</accession>
<proteinExistence type="predicted"/>
<keyword evidence="2" id="KW-1185">Reference proteome</keyword>
<name>A0ACB8D0W7_DERSI</name>
<evidence type="ECO:0000313" key="1">
    <source>
        <dbReference type="EMBL" id="KAH7955105.1"/>
    </source>
</evidence>